<gene>
    <name evidence="8" type="ORF">RI129_002925</name>
</gene>
<keyword evidence="6" id="KW-0175">Coiled coil</keyword>
<evidence type="ECO:0000259" key="7">
    <source>
        <dbReference type="Pfam" id="PF13873"/>
    </source>
</evidence>
<sequence length="243" mass="27877">MTSLKKERSSNFSESEIRLLVDVVIKHSKIIECAKSDSVTWKEKNNAWTQLITEFNSATSALIPRTTKSLKTKYEGLKKELRKKKAIEKQELFKTGGGEPVKTTFTDWEEKLLILISITCEGLAPINDCDSAVAERYLPTLQNHNLLIYYFILTGTKISSINELAEAKIALSKMQLQLTEAEMQFKTEEHQLRINALQNEYVLKQKCLEMDLEIKIKQRDVQAAILEGLELDNDKKRLELQKV</sequence>
<dbReference type="PANTHER" id="PTHR23098">
    <property type="entry name" value="AGAP001331-PA-RELATED"/>
    <property type="match status" value="1"/>
</dbReference>
<evidence type="ECO:0000256" key="3">
    <source>
        <dbReference type="ARBA" id="ARBA00023015"/>
    </source>
</evidence>
<proteinExistence type="predicted"/>
<evidence type="ECO:0000256" key="2">
    <source>
        <dbReference type="ARBA" id="ARBA00016807"/>
    </source>
</evidence>
<reference evidence="8 9" key="1">
    <citation type="journal article" date="2024" name="Insects">
        <title>An Improved Chromosome-Level Genome Assembly of the Firefly Pyrocoelia pectoralis.</title>
        <authorList>
            <person name="Fu X."/>
            <person name="Meyer-Rochow V.B."/>
            <person name="Ballantyne L."/>
            <person name="Zhu X."/>
        </authorList>
    </citation>
    <scope>NUCLEOTIDE SEQUENCE [LARGE SCALE GENOMIC DNA]</scope>
    <source>
        <strain evidence="8">XCY_ONT2</strain>
    </source>
</reference>
<keyword evidence="3" id="KW-0805">Transcription regulation</keyword>
<feature type="coiled-coil region" evidence="6">
    <location>
        <begin position="164"/>
        <end position="191"/>
    </location>
</feature>
<dbReference type="InterPro" id="IPR028002">
    <property type="entry name" value="Myb_DNA-bind_5"/>
</dbReference>
<comment type="function">
    <text evidence="5">Involved in transvection phenomena (= synapsis-dependent gene expression), where the synaptic pairing of chromosomes carrying genes with which zeste interacts influences the expression of these genes. Zeste binds to DNA and stimulates transcription from a nearby promoter.</text>
</comment>
<keyword evidence="4" id="KW-0804">Transcription</keyword>
<dbReference type="AlphaFoldDB" id="A0AAN7VP20"/>
<dbReference type="PANTHER" id="PTHR23098:SF23">
    <property type="entry name" value="MYB-RELATED TRANSCRIPTION FACTOR, PARTNER OF PROFILIN-LIKE ISOFORM X2-RELATED"/>
    <property type="match status" value="1"/>
</dbReference>
<keyword evidence="9" id="KW-1185">Reference proteome</keyword>
<name>A0AAN7VP20_9COLE</name>
<evidence type="ECO:0000256" key="1">
    <source>
        <dbReference type="ARBA" id="ARBA00011764"/>
    </source>
</evidence>
<evidence type="ECO:0000256" key="5">
    <source>
        <dbReference type="ARBA" id="ARBA00025466"/>
    </source>
</evidence>
<evidence type="ECO:0000313" key="8">
    <source>
        <dbReference type="EMBL" id="KAK5648033.1"/>
    </source>
</evidence>
<comment type="subunit">
    <text evidence="1">Self-associates forming complexes of several hundred monomers.</text>
</comment>
<dbReference type="Proteomes" id="UP001329430">
    <property type="component" value="Chromosome 2"/>
</dbReference>
<evidence type="ECO:0000256" key="6">
    <source>
        <dbReference type="SAM" id="Coils"/>
    </source>
</evidence>
<protein>
    <recommendedName>
        <fullName evidence="2">Regulatory protein zeste</fullName>
    </recommendedName>
</protein>
<feature type="domain" description="Myb/SANT-like DNA-binding" evidence="7">
    <location>
        <begin position="8"/>
        <end position="85"/>
    </location>
</feature>
<dbReference type="Pfam" id="PF13873">
    <property type="entry name" value="Myb_DNA-bind_5"/>
    <property type="match status" value="1"/>
</dbReference>
<dbReference type="EMBL" id="JAVRBK010000002">
    <property type="protein sequence ID" value="KAK5648033.1"/>
    <property type="molecule type" value="Genomic_DNA"/>
</dbReference>
<evidence type="ECO:0000313" key="9">
    <source>
        <dbReference type="Proteomes" id="UP001329430"/>
    </source>
</evidence>
<dbReference type="GO" id="GO:0005634">
    <property type="term" value="C:nucleus"/>
    <property type="evidence" value="ECO:0007669"/>
    <property type="project" value="TreeGrafter"/>
</dbReference>
<comment type="caution">
    <text evidence="8">The sequence shown here is derived from an EMBL/GenBank/DDBJ whole genome shotgun (WGS) entry which is preliminary data.</text>
</comment>
<evidence type="ECO:0000256" key="4">
    <source>
        <dbReference type="ARBA" id="ARBA00023163"/>
    </source>
</evidence>
<accession>A0AAN7VP20</accession>
<organism evidence="8 9">
    <name type="scientific">Pyrocoelia pectoralis</name>
    <dbReference type="NCBI Taxonomy" id="417401"/>
    <lineage>
        <taxon>Eukaryota</taxon>
        <taxon>Metazoa</taxon>
        <taxon>Ecdysozoa</taxon>
        <taxon>Arthropoda</taxon>
        <taxon>Hexapoda</taxon>
        <taxon>Insecta</taxon>
        <taxon>Pterygota</taxon>
        <taxon>Neoptera</taxon>
        <taxon>Endopterygota</taxon>
        <taxon>Coleoptera</taxon>
        <taxon>Polyphaga</taxon>
        <taxon>Elateriformia</taxon>
        <taxon>Elateroidea</taxon>
        <taxon>Lampyridae</taxon>
        <taxon>Lampyrinae</taxon>
        <taxon>Pyrocoelia</taxon>
    </lineage>
</organism>